<organism evidence="1">
    <name type="scientific">Propionibacterium freudenreichii subsp. freudenreichii</name>
    <dbReference type="NCBI Taxonomy" id="66712"/>
    <lineage>
        <taxon>Bacteria</taxon>
        <taxon>Bacillati</taxon>
        <taxon>Actinomycetota</taxon>
        <taxon>Actinomycetes</taxon>
        <taxon>Propionibacteriales</taxon>
        <taxon>Propionibacteriaceae</taxon>
        <taxon>Propionibacterium</taxon>
    </lineage>
</organism>
<proteinExistence type="predicted"/>
<dbReference type="AlphaFoldDB" id="A0A068VT59"/>
<name>A0A068VT59_PROFF</name>
<gene>
    <name evidence="1" type="ORF">PFCIRM138_00730</name>
</gene>
<sequence>MLDVEDSLRRLATTVDHHYQHIANRHEFMRAWAVQFELAYTDFRVIQLALQLDGKEHELLERFTATYDDVYEYEYAFAAGGLEGFDAKFSGRLDSYKSDVDLLLGTISEIQSLDRHPQS</sequence>
<dbReference type="RefSeq" id="WP_013161675.1">
    <property type="nucleotide sequence ID" value="NZ_HG975483.1"/>
</dbReference>
<protein>
    <submittedName>
        <fullName evidence="1">Uncharacterized protein</fullName>
    </submittedName>
</protein>
<accession>A0A068VT59</accession>
<evidence type="ECO:0000313" key="1">
    <source>
        <dbReference type="EMBL" id="CEP27289.1"/>
    </source>
</evidence>
<reference evidence="1" key="1">
    <citation type="submission" date="2014-08" db="EMBL/GenBank/DDBJ databases">
        <authorList>
            <person name="Falentin Helene"/>
        </authorList>
    </citation>
    <scope>NUCLEOTIDE SEQUENCE</scope>
</reference>
<dbReference type="EMBL" id="LM676434">
    <property type="protein sequence ID" value="CEP27289.1"/>
    <property type="molecule type" value="Genomic_DNA"/>
</dbReference>